<evidence type="ECO:0000256" key="1">
    <source>
        <dbReference type="ARBA" id="ARBA00004370"/>
    </source>
</evidence>
<dbReference type="GO" id="GO:0016780">
    <property type="term" value="F:phosphotransferase activity, for other substituted phosphate groups"/>
    <property type="evidence" value="ECO:0007669"/>
    <property type="project" value="InterPro"/>
</dbReference>
<evidence type="ECO:0000256" key="4">
    <source>
        <dbReference type="ARBA" id="ARBA00023136"/>
    </source>
</evidence>
<dbReference type="GO" id="GO:0016020">
    <property type="term" value="C:membrane"/>
    <property type="evidence" value="ECO:0007669"/>
    <property type="project" value="UniProtKB-SubCell"/>
</dbReference>
<feature type="transmembrane region" description="Helical" evidence="6">
    <location>
        <begin position="226"/>
        <end position="247"/>
    </location>
</feature>
<dbReference type="InterPro" id="IPR048254">
    <property type="entry name" value="CDP_ALCOHOL_P_TRANSF_CS"/>
</dbReference>
<feature type="transmembrane region" description="Helical" evidence="6">
    <location>
        <begin position="267"/>
        <end position="284"/>
    </location>
</feature>
<dbReference type="AlphaFoldDB" id="A0A077WE77"/>
<dbReference type="PANTHER" id="PTHR10414">
    <property type="entry name" value="ETHANOLAMINEPHOSPHOTRANSFERASE"/>
    <property type="match status" value="1"/>
</dbReference>
<evidence type="ECO:0000256" key="2">
    <source>
        <dbReference type="ARBA" id="ARBA00010441"/>
    </source>
</evidence>
<dbReference type="PIRSF" id="PIRSF015665">
    <property type="entry name" value="CHOPT"/>
    <property type="match status" value="1"/>
</dbReference>
<dbReference type="GO" id="GO:0008654">
    <property type="term" value="P:phospholipid biosynthetic process"/>
    <property type="evidence" value="ECO:0007669"/>
    <property type="project" value="InterPro"/>
</dbReference>
<organism evidence="7">
    <name type="scientific">Lichtheimia ramosa</name>
    <dbReference type="NCBI Taxonomy" id="688394"/>
    <lineage>
        <taxon>Eukaryota</taxon>
        <taxon>Fungi</taxon>
        <taxon>Fungi incertae sedis</taxon>
        <taxon>Mucoromycota</taxon>
        <taxon>Mucoromycotina</taxon>
        <taxon>Mucoromycetes</taxon>
        <taxon>Mucorales</taxon>
        <taxon>Lichtheimiaceae</taxon>
        <taxon>Lichtheimia</taxon>
    </lineage>
</organism>
<dbReference type="OrthoDB" id="196717at2759"/>
<keyword evidence="6" id="KW-1133">Transmembrane helix</keyword>
<dbReference type="EMBL" id="LK023315">
    <property type="protein sequence ID" value="CDS04897.1"/>
    <property type="molecule type" value="Genomic_DNA"/>
</dbReference>
<reference evidence="7" key="1">
    <citation type="journal article" date="2014" name="Genome Announc.">
        <title>De novo whole-genome sequence and genome annotation of Lichtheimia ramosa.</title>
        <authorList>
            <person name="Linde J."/>
            <person name="Schwartze V."/>
            <person name="Binder U."/>
            <person name="Lass-Florl C."/>
            <person name="Voigt K."/>
            <person name="Horn F."/>
        </authorList>
    </citation>
    <scope>NUCLEOTIDE SEQUENCE</scope>
    <source>
        <strain evidence="7">JMRC FSU:6197</strain>
    </source>
</reference>
<feature type="transmembrane region" description="Helical" evidence="6">
    <location>
        <begin position="325"/>
        <end position="345"/>
    </location>
</feature>
<dbReference type="Pfam" id="PF01066">
    <property type="entry name" value="CDP-OH_P_transf"/>
    <property type="match status" value="1"/>
</dbReference>
<dbReference type="InterPro" id="IPR014472">
    <property type="entry name" value="CHOPT"/>
</dbReference>
<comment type="subcellular location">
    <subcellularLocation>
        <location evidence="1">Membrane</location>
    </subcellularLocation>
</comment>
<keyword evidence="3 5" id="KW-0808">Transferase</keyword>
<keyword evidence="6" id="KW-0812">Transmembrane</keyword>
<comment type="similarity">
    <text evidence="2 5">Belongs to the CDP-alcohol phosphatidyltransferase class-I family.</text>
</comment>
<dbReference type="PROSITE" id="PS00379">
    <property type="entry name" value="CDP_ALCOHOL_P_TRANSF"/>
    <property type="match status" value="1"/>
</dbReference>
<accession>A0A077WE77</accession>
<name>A0A077WE77_9FUNG</name>
<sequence>MGYIPEEALPNLHQYKYGGVDKSLVSRYILSKYWNNLVKLFPLWIAPNLITLLGLLCVVGNVATLMYYAPDLGPCPNWVYYTFGIGLFVYQSLDAIDGKQARRTGMSGPLGELFDHGCDALNTSLGCLTWASATCLGQSWWTVVSLVASLGNFYLSTWEEYHTGILYLGYFSGPVEGVLMLVAVQLVSGYFGPGFWMQRVSDVVPVVDWAGHPIRHRIGNVQLNHVLILIGAGVLVFNIIAALINVISVKYNPTDYSRKDNSVTKALMGLVPFVFMTVVSYAWLRLWPSLVYEHLALFILLIGLLFGHQVGLMITAHVAKLPFPYWNGPAYTLLAAGCALAYADVATGGSYNINQRVAVKVILFLAASQYASLVRGVINQLCTYLDIQCLTVKKKKQ</sequence>
<keyword evidence="4 6" id="KW-0472">Membrane</keyword>
<dbReference type="InterPro" id="IPR000462">
    <property type="entry name" value="CDP-OH_P_trans"/>
</dbReference>
<dbReference type="Gene3D" id="1.20.120.1760">
    <property type="match status" value="1"/>
</dbReference>
<feature type="transmembrane region" description="Helical" evidence="6">
    <location>
        <begin position="41"/>
        <end position="66"/>
    </location>
</feature>
<feature type="transmembrane region" description="Helical" evidence="6">
    <location>
        <begin position="296"/>
        <end position="319"/>
    </location>
</feature>
<gene>
    <name evidence="7" type="ORF">LRAMOSA07427</name>
</gene>
<dbReference type="InterPro" id="IPR043130">
    <property type="entry name" value="CDP-OH_PTrfase_TM_dom"/>
</dbReference>
<feature type="transmembrane region" description="Helical" evidence="6">
    <location>
        <begin position="357"/>
        <end position="378"/>
    </location>
</feature>
<proteinExistence type="inferred from homology"/>
<evidence type="ECO:0008006" key="8">
    <source>
        <dbReference type="Google" id="ProtNLM"/>
    </source>
</evidence>
<feature type="transmembrane region" description="Helical" evidence="6">
    <location>
        <begin position="78"/>
        <end position="96"/>
    </location>
</feature>
<dbReference type="PANTHER" id="PTHR10414:SF37">
    <property type="entry name" value="BB IN A BOXCAR, ISOFORM C"/>
    <property type="match status" value="1"/>
</dbReference>
<evidence type="ECO:0000313" key="7">
    <source>
        <dbReference type="EMBL" id="CDS04897.1"/>
    </source>
</evidence>
<evidence type="ECO:0000256" key="3">
    <source>
        <dbReference type="ARBA" id="ARBA00022679"/>
    </source>
</evidence>
<evidence type="ECO:0000256" key="6">
    <source>
        <dbReference type="SAM" id="Phobius"/>
    </source>
</evidence>
<evidence type="ECO:0000256" key="5">
    <source>
        <dbReference type="RuleBase" id="RU003750"/>
    </source>
</evidence>
<protein>
    <recommendedName>
        <fullName evidence="8">Ethanolaminephosphotransferase</fullName>
    </recommendedName>
</protein>